<dbReference type="InterPro" id="IPR018208">
    <property type="entry name" value="GH11_AS_1"/>
</dbReference>
<evidence type="ECO:0000256" key="1">
    <source>
        <dbReference type="ARBA" id="ARBA00000681"/>
    </source>
</evidence>
<evidence type="ECO:0000256" key="11">
    <source>
        <dbReference type="RuleBase" id="RU362015"/>
    </source>
</evidence>
<keyword evidence="15" id="KW-1185">Reference proteome</keyword>
<dbReference type="PROSITE" id="PS51761">
    <property type="entry name" value="GH11_3"/>
    <property type="match status" value="1"/>
</dbReference>
<accession>A0ABY2HFX5</accession>
<evidence type="ECO:0000256" key="2">
    <source>
        <dbReference type="ARBA" id="ARBA00004851"/>
    </source>
</evidence>
<evidence type="ECO:0000313" key="15">
    <source>
        <dbReference type="Proteomes" id="UP001642720"/>
    </source>
</evidence>
<dbReference type="PANTHER" id="PTHR46828">
    <property type="entry name" value="ENDO-1,4-BETA-XYLANASE A-RELATED"/>
    <property type="match status" value="1"/>
</dbReference>
<feature type="signal peptide" evidence="12">
    <location>
        <begin position="1"/>
        <end position="19"/>
    </location>
</feature>
<sequence>MVSFTTLLAGVAALSGVLAAPAGAAEVDSVAVEKRQTIGPGTGYNNGYYYSYWNDGHAGVTYTNGPGGQFSVNWSNSGNFVGGKGWQPGTKDKVINFSGTYNPNGNSYLSVYGWSRNPLIEYYIVENFGTYNPSTGATKLGEVTSDGSVYDIYRTQRVNQPSIIGTATFYQYWSVRRTHRSSGSVTTANHFNAWASHGLTLGTMDYQIVAVEGYFSSGSASITVS</sequence>
<dbReference type="GeneID" id="300573160"/>
<dbReference type="PROSITE" id="PS00777">
    <property type="entry name" value="GH11_2"/>
    <property type="match status" value="1"/>
</dbReference>
<dbReference type="PANTHER" id="PTHR46828:SF3">
    <property type="entry name" value="ENDO-1,4-BETA-XYLANASE"/>
    <property type="match status" value="1"/>
</dbReference>
<evidence type="ECO:0000256" key="7">
    <source>
        <dbReference type="ARBA" id="ARBA00023277"/>
    </source>
</evidence>
<comment type="catalytic activity">
    <reaction evidence="1 10 11">
        <text>Endohydrolysis of (1-&gt;4)-beta-D-xylosidic linkages in xylans.</text>
        <dbReference type="EC" id="3.2.1.8"/>
    </reaction>
</comment>
<comment type="caution">
    <text evidence="14">The sequence shown here is derived from an EMBL/GenBank/DDBJ whole genome shotgun (WGS) entry which is preliminary data.</text>
</comment>
<keyword evidence="6 10" id="KW-0378">Hydrolase</keyword>
<evidence type="ECO:0000256" key="10">
    <source>
        <dbReference type="PROSITE-ProRule" id="PRU01097"/>
    </source>
</evidence>
<feature type="active site" description="Nucleophile" evidence="10">
    <location>
        <position position="121"/>
    </location>
</feature>
<evidence type="ECO:0000256" key="3">
    <source>
        <dbReference type="ARBA" id="ARBA00007792"/>
    </source>
</evidence>
<feature type="chain" id="PRO_5046288160" description="Endo-1,4-beta-xylanase" evidence="12">
    <location>
        <begin position="20"/>
        <end position="225"/>
    </location>
</feature>
<feature type="active site" description="Proton donor" evidence="10">
    <location>
        <position position="212"/>
    </location>
</feature>
<dbReference type="RefSeq" id="XP_073562813.1">
    <property type="nucleotide sequence ID" value="XM_073698710.1"/>
</dbReference>
<dbReference type="InterPro" id="IPR013319">
    <property type="entry name" value="GH11/12"/>
</dbReference>
<dbReference type="Gene3D" id="2.60.120.180">
    <property type="match status" value="1"/>
</dbReference>
<keyword evidence="5 10" id="KW-0858">Xylan degradation</keyword>
<evidence type="ECO:0000256" key="5">
    <source>
        <dbReference type="ARBA" id="ARBA00022651"/>
    </source>
</evidence>
<dbReference type="InterPro" id="IPR033123">
    <property type="entry name" value="GH11_dom"/>
</dbReference>
<dbReference type="Pfam" id="PF00457">
    <property type="entry name" value="Glyco_hydro_11"/>
    <property type="match status" value="1"/>
</dbReference>
<organism evidence="14 15">
    <name type="scientific">Trichoderma ghanense</name>
    <dbReference type="NCBI Taxonomy" id="65468"/>
    <lineage>
        <taxon>Eukaryota</taxon>
        <taxon>Fungi</taxon>
        <taxon>Dikarya</taxon>
        <taxon>Ascomycota</taxon>
        <taxon>Pezizomycotina</taxon>
        <taxon>Sordariomycetes</taxon>
        <taxon>Hypocreomycetidae</taxon>
        <taxon>Hypocreales</taxon>
        <taxon>Hypocreaceae</taxon>
        <taxon>Trichoderma</taxon>
    </lineage>
</organism>
<gene>
    <name evidence="14" type="ORF">CCMA1212_001277</name>
</gene>
<evidence type="ECO:0000256" key="8">
    <source>
        <dbReference type="ARBA" id="ARBA00023295"/>
    </source>
</evidence>
<comment type="similarity">
    <text evidence="3 10 11">Belongs to the glycosyl hydrolase 11 (cellulase G) family.</text>
</comment>
<keyword evidence="8 10" id="KW-0326">Glycosidase</keyword>
<keyword evidence="9 10" id="KW-0624">Polysaccharide degradation</keyword>
<dbReference type="EC" id="3.2.1.8" evidence="4 10"/>
<name>A0ABY2HFX5_9HYPO</name>
<dbReference type="SUPFAM" id="SSF49899">
    <property type="entry name" value="Concanavalin A-like lectins/glucanases"/>
    <property type="match status" value="1"/>
</dbReference>
<dbReference type="Proteomes" id="UP001642720">
    <property type="component" value="Unassembled WGS sequence"/>
</dbReference>
<evidence type="ECO:0000256" key="12">
    <source>
        <dbReference type="SAM" id="SignalP"/>
    </source>
</evidence>
<dbReference type="InterPro" id="IPR013320">
    <property type="entry name" value="ConA-like_dom_sf"/>
</dbReference>
<dbReference type="EMBL" id="PPTA01000001">
    <property type="protein sequence ID" value="TFB06612.1"/>
    <property type="molecule type" value="Genomic_DNA"/>
</dbReference>
<evidence type="ECO:0000256" key="6">
    <source>
        <dbReference type="ARBA" id="ARBA00022801"/>
    </source>
</evidence>
<evidence type="ECO:0000259" key="13">
    <source>
        <dbReference type="PROSITE" id="PS51761"/>
    </source>
</evidence>
<evidence type="ECO:0000256" key="4">
    <source>
        <dbReference type="ARBA" id="ARBA00012590"/>
    </source>
</evidence>
<reference evidence="14 15" key="1">
    <citation type="submission" date="2018-01" db="EMBL/GenBank/DDBJ databases">
        <title>Genome characterization of the sugarcane-associated fungus Trichoderma ghanense CCMA-1212 and their application in lignocelulose bioconversion.</title>
        <authorList>
            <person name="Steindorff A.S."/>
            <person name="Mendes T.D."/>
            <person name="Vilela E.S.D."/>
            <person name="Rodrigues D.S."/>
            <person name="Formighieri E.F."/>
            <person name="Melo I.S."/>
            <person name="Favaro L.C.L."/>
        </authorList>
    </citation>
    <scope>NUCLEOTIDE SEQUENCE [LARGE SCALE GENOMIC DNA]</scope>
    <source>
        <strain evidence="14 15">CCMA-1212</strain>
    </source>
</reference>
<keyword evidence="12" id="KW-0732">Signal</keyword>
<comment type="pathway">
    <text evidence="2 10 11">Glycan degradation; xylan degradation.</text>
</comment>
<feature type="domain" description="GH11" evidence="13">
    <location>
        <begin position="36"/>
        <end position="225"/>
    </location>
</feature>
<dbReference type="InterPro" id="IPR033119">
    <property type="entry name" value="GH11_AS_2"/>
</dbReference>
<protein>
    <recommendedName>
        <fullName evidence="4 10">Endo-1,4-beta-xylanase</fullName>
        <ecNumber evidence="4 10">3.2.1.8</ecNumber>
    </recommendedName>
</protein>
<evidence type="ECO:0000313" key="14">
    <source>
        <dbReference type="EMBL" id="TFB06612.1"/>
    </source>
</evidence>
<dbReference type="PROSITE" id="PS00776">
    <property type="entry name" value="GH11_1"/>
    <property type="match status" value="1"/>
</dbReference>
<dbReference type="PRINTS" id="PR00911">
    <property type="entry name" value="GLHYDRLASE11"/>
</dbReference>
<keyword evidence="7 10" id="KW-0119">Carbohydrate metabolism</keyword>
<evidence type="ECO:0000256" key="9">
    <source>
        <dbReference type="ARBA" id="ARBA00023326"/>
    </source>
</evidence>
<proteinExistence type="inferred from homology"/>
<dbReference type="InterPro" id="IPR001137">
    <property type="entry name" value="Glyco_hydro_11"/>
</dbReference>